<dbReference type="FunFam" id="1.25.40.10:FF:000381">
    <property type="entry name" value="Pentatricopeptide repeat-containing protein"/>
    <property type="match status" value="1"/>
</dbReference>
<dbReference type="Proteomes" id="UP000233837">
    <property type="component" value="Unassembled WGS sequence"/>
</dbReference>
<feature type="repeat" description="PPR" evidence="2">
    <location>
        <begin position="369"/>
        <end position="399"/>
    </location>
</feature>
<dbReference type="Pfam" id="PF01535">
    <property type="entry name" value="PPR"/>
    <property type="match status" value="4"/>
</dbReference>
<dbReference type="FunFam" id="1.25.40.10:FF:001093">
    <property type="entry name" value="Pentatricopeptide repeat-containing protein At2g34400"/>
    <property type="match status" value="1"/>
</dbReference>
<feature type="repeat" description="PPR" evidence="2">
    <location>
        <begin position="167"/>
        <end position="201"/>
    </location>
</feature>
<evidence type="ECO:0000313" key="3">
    <source>
        <dbReference type="EMBL" id="PKU73991.1"/>
    </source>
</evidence>
<evidence type="ECO:0000256" key="1">
    <source>
        <dbReference type="ARBA" id="ARBA00022737"/>
    </source>
</evidence>
<keyword evidence="4" id="KW-1185">Reference proteome</keyword>
<protein>
    <submittedName>
        <fullName evidence="3">Pentatricopeptide repeat-containing protein</fullName>
    </submittedName>
</protein>
<dbReference type="AlphaFoldDB" id="A0A2I0WEB1"/>
<dbReference type="InterPro" id="IPR002885">
    <property type="entry name" value="PPR_rpt"/>
</dbReference>
<reference evidence="3 4" key="1">
    <citation type="journal article" date="2016" name="Sci. Rep.">
        <title>The Dendrobium catenatum Lindl. genome sequence provides insights into polysaccharide synthase, floral development and adaptive evolution.</title>
        <authorList>
            <person name="Zhang G.Q."/>
            <person name="Xu Q."/>
            <person name="Bian C."/>
            <person name="Tsai W.C."/>
            <person name="Yeh C.M."/>
            <person name="Liu K.W."/>
            <person name="Yoshida K."/>
            <person name="Zhang L.S."/>
            <person name="Chang S.B."/>
            <person name="Chen F."/>
            <person name="Shi Y."/>
            <person name="Su Y.Y."/>
            <person name="Zhang Y.Q."/>
            <person name="Chen L.J."/>
            <person name="Yin Y."/>
            <person name="Lin M."/>
            <person name="Huang H."/>
            <person name="Deng H."/>
            <person name="Wang Z.W."/>
            <person name="Zhu S.L."/>
            <person name="Zhao X."/>
            <person name="Deng C."/>
            <person name="Niu S.C."/>
            <person name="Huang J."/>
            <person name="Wang M."/>
            <person name="Liu G.H."/>
            <person name="Yang H.J."/>
            <person name="Xiao X.J."/>
            <person name="Hsiao Y.Y."/>
            <person name="Wu W.L."/>
            <person name="Chen Y.Y."/>
            <person name="Mitsuda N."/>
            <person name="Ohme-Takagi M."/>
            <person name="Luo Y.B."/>
            <person name="Van de Peer Y."/>
            <person name="Liu Z.J."/>
        </authorList>
    </citation>
    <scope>NUCLEOTIDE SEQUENCE [LARGE SCALE GENOMIC DNA]</scope>
    <source>
        <tissue evidence="3">The whole plant</tissue>
    </source>
</reference>
<dbReference type="InterPro" id="IPR046960">
    <property type="entry name" value="PPR_At4g14850-like_plant"/>
</dbReference>
<feature type="repeat" description="PPR" evidence="2">
    <location>
        <begin position="65"/>
        <end position="99"/>
    </location>
</feature>
<dbReference type="OrthoDB" id="185373at2759"/>
<dbReference type="EMBL" id="KZ502701">
    <property type="protein sequence ID" value="PKU73991.1"/>
    <property type="molecule type" value="Genomic_DNA"/>
</dbReference>
<evidence type="ECO:0000256" key="2">
    <source>
        <dbReference type="PROSITE-ProRule" id="PRU00708"/>
    </source>
</evidence>
<dbReference type="FunFam" id="1.25.40.10:FF:000351">
    <property type="entry name" value="Pentatricopeptide repeat-containing protein"/>
    <property type="match status" value="1"/>
</dbReference>
<dbReference type="GO" id="GO:0009451">
    <property type="term" value="P:RNA modification"/>
    <property type="evidence" value="ECO:0007669"/>
    <property type="project" value="InterPro"/>
</dbReference>
<dbReference type="PROSITE" id="PS51375">
    <property type="entry name" value="PPR"/>
    <property type="match status" value="6"/>
</dbReference>
<dbReference type="Gene3D" id="1.25.40.10">
    <property type="entry name" value="Tetratricopeptide repeat domain"/>
    <property type="match status" value="6"/>
</dbReference>
<dbReference type="NCBIfam" id="TIGR00756">
    <property type="entry name" value="PPR"/>
    <property type="match status" value="4"/>
</dbReference>
<feature type="repeat" description="PPR" evidence="2">
    <location>
        <begin position="505"/>
        <end position="539"/>
    </location>
</feature>
<dbReference type="PANTHER" id="PTHR24015">
    <property type="entry name" value="OS07G0578800 PROTEIN-RELATED"/>
    <property type="match status" value="1"/>
</dbReference>
<accession>A0A2I0WEB1</accession>
<dbReference type="InterPro" id="IPR011990">
    <property type="entry name" value="TPR-like_helical_dom_sf"/>
</dbReference>
<gene>
    <name evidence="3" type="primary">PCMP-E86</name>
    <name evidence="3" type="ORF">MA16_Dca011847</name>
</gene>
<proteinExistence type="predicted"/>
<organism evidence="3 4">
    <name type="scientific">Dendrobium catenatum</name>
    <dbReference type="NCBI Taxonomy" id="906689"/>
    <lineage>
        <taxon>Eukaryota</taxon>
        <taxon>Viridiplantae</taxon>
        <taxon>Streptophyta</taxon>
        <taxon>Embryophyta</taxon>
        <taxon>Tracheophyta</taxon>
        <taxon>Spermatophyta</taxon>
        <taxon>Magnoliopsida</taxon>
        <taxon>Liliopsida</taxon>
        <taxon>Asparagales</taxon>
        <taxon>Orchidaceae</taxon>
        <taxon>Epidendroideae</taxon>
        <taxon>Malaxideae</taxon>
        <taxon>Dendrobiinae</taxon>
        <taxon>Dendrobium</taxon>
    </lineage>
</organism>
<feature type="repeat" description="PPR" evidence="2">
    <location>
        <begin position="268"/>
        <end position="302"/>
    </location>
</feature>
<evidence type="ECO:0000313" key="4">
    <source>
        <dbReference type="Proteomes" id="UP000233837"/>
    </source>
</evidence>
<keyword evidence="1" id="KW-0677">Repeat</keyword>
<name>A0A2I0WEB1_9ASPA</name>
<sequence length="661" mass="73563">MALSTVFRALYDPKNLSRGKIVHCKIIVSSLLPDVITSNHLMSMYAKFGLLDDVRCVFDDMPYLNVVSWSILINAQSKIGSVKEAFDCFRLMVSDGFQPNDFTYVSVLSACAKLSAVKPCKEIHGRVYRFENVISNRFVSNSLMNSYSKCGFVCSAQKVFDEILQPNLVSWSSLISGHCQFGEHEEALRIFSRARRQGVMINEFVLASVLSACSGLEELKVAKQLHCISLKNGLFFDSFVEAATIGMYVNSGDLESAYLAFSDIKEPGLASWAVIIRGFALEGYGEKAMCLFRKLNSTGLRPNEHVLPSILVGCSMSHIVEGGMQIHSLLIKLGYQMFSCVGNTILDFYAKCGMFRESLLVFEAMEERDVVSWNAIFAAYIRHGDLIGASKLLNEMLLQCKDLNVCTYSSILSLCADLPAIEWGLATHCCVLKLDFDANVVVGSSLIDMYAKCGWLNYALRIFNRMPSENLVSWNSMIFGYAQHGFGMEAVEMFHRMEAEGIVSNEITFIGILSACARVGLVEQGEIIFKLMKTKGIIPRIEHYASMVDLFARAGETKRAYNFVKNMPMEPNTVIWRCLLAGCKSHGDLNIGMLAAKYILNDEPHDISARAMASALYVSAGLWDERAKVRGTPKREAEKVPGRSWIEVKGRFPHAVNGLLT</sequence>
<dbReference type="GO" id="GO:0003723">
    <property type="term" value="F:RNA binding"/>
    <property type="evidence" value="ECO:0007669"/>
    <property type="project" value="InterPro"/>
</dbReference>
<feature type="repeat" description="PPR" evidence="2">
    <location>
        <begin position="470"/>
        <end position="504"/>
    </location>
</feature>
<dbReference type="Pfam" id="PF13041">
    <property type="entry name" value="PPR_2"/>
    <property type="match status" value="3"/>
</dbReference>
<reference evidence="3 4" key="2">
    <citation type="journal article" date="2017" name="Nature">
        <title>The Apostasia genome and the evolution of orchids.</title>
        <authorList>
            <person name="Zhang G.Q."/>
            <person name="Liu K.W."/>
            <person name="Li Z."/>
            <person name="Lohaus R."/>
            <person name="Hsiao Y.Y."/>
            <person name="Niu S.C."/>
            <person name="Wang J.Y."/>
            <person name="Lin Y.C."/>
            <person name="Xu Q."/>
            <person name="Chen L.J."/>
            <person name="Yoshida K."/>
            <person name="Fujiwara S."/>
            <person name="Wang Z.W."/>
            <person name="Zhang Y.Q."/>
            <person name="Mitsuda N."/>
            <person name="Wang M."/>
            <person name="Liu G.H."/>
            <person name="Pecoraro L."/>
            <person name="Huang H.X."/>
            <person name="Xiao X.J."/>
            <person name="Lin M."/>
            <person name="Wu X.Y."/>
            <person name="Wu W.L."/>
            <person name="Chen Y.Y."/>
            <person name="Chang S.B."/>
            <person name="Sakamoto S."/>
            <person name="Ohme-Takagi M."/>
            <person name="Yagi M."/>
            <person name="Zeng S.J."/>
            <person name="Shen C.Y."/>
            <person name="Yeh C.M."/>
            <person name="Luo Y.B."/>
            <person name="Tsai W.C."/>
            <person name="Van de Peer Y."/>
            <person name="Liu Z.J."/>
        </authorList>
    </citation>
    <scope>NUCLEOTIDE SEQUENCE [LARGE SCALE GENOMIC DNA]</scope>
    <source>
        <tissue evidence="3">The whole plant</tissue>
    </source>
</reference>
<dbReference type="PANTHER" id="PTHR24015:SF1885">
    <property type="entry name" value="PENTACOTRIPEPTIDE-REPEAT REGION OF PRORP DOMAIN-CONTAINING PROTEIN"/>
    <property type="match status" value="1"/>
</dbReference>